<name>A0ABV9RRT9_9PSEU</name>
<gene>
    <name evidence="2" type="ORF">ACFPEL_22235</name>
</gene>
<keyword evidence="1" id="KW-0472">Membrane</keyword>
<evidence type="ECO:0000256" key="1">
    <source>
        <dbReference type="SAM" id="Phobius"/>
    </source>
</evidence>
<accession>A0ABV9RRT9</accession>
<keyword evidence="1" id="KW-0812">Transmembrane</keyword>
<keyword evidence="1" id="KW-1133">Transmembrane helix</keyword>
<sequence>MIGKRYVEGDLVDAAGWLVLAGGAGQLLGVIVTVAGALETWNRFRPGEAILGPVVERLVRARKRAAAWFRALVRKPKTQHVHGVGVTDSLSVVGTARARKGYRDLPTDLESSDALAELDQRTHELLKRVQDCDEKHSDETRRLADEIQSLRGDVASSLSAQEMKTTEAAAGGVRVLLAGLSATGLGVIVQTVGSLLP</sequence>
<keyword evidence="3" id="KW-1185">Reference proteome</keyword>
<evidence type="ECO:0000313" key="2">
    <source>
        <dbReference type="EMBL" id="MFC4835145.1"/>
    </source>
</evidence>
<dbReference type="RefSeq" id="WP_274189022.1">
    <property type="nucleotide sequence ID" value="NZ_BAABHN010000046.1"/>
</dbReference>
<comment type="caution">
    <text evidence="2">The sequence shown here is derived from an EMBL/GenBank/DDBJ whole genome shotgun (WGS) entry which is preliminary data.</text>
</comment>
<reference evidence="3" key="1">
    <citation type="journal article" date="2019" name="Int. J. Syst. Evol. Microbiol.">
        <title>The Global Catalogue of Microorganisms (GCM) 10K type strain sequencing project: providing services to taxonomists for standard genome sequencing and annotation.</title>
        <authorList>
            <consortium name="The Broad Institute Genomics Platform"/>
            <consortium name="The Broad Institute Genome Sequencing Center for Infectious Disease"/>
            <person name="Wu L."/>
            <person name="Ma J."/>
        </authorList>
    </citation>
    <scope>NUCLEOTIDE SEQUENCE [LARGE SCALE GENOMIC DNA]</scope>
    <source>
        <strain evidence="3">CCUG 50347</strain>
    </source>
</reference>
<proteinExistence type="predicted"/>
<dbReference type="EMBL" id="JBHSIM010000046">
    <property type="protein sequence ID" value="MFC4835145.1"/>
    <property type="molecule type" value="Genomic_DNA"/>
</dbReference>
<feature type="transmembrane region" description="Helical" evidence="1">
    <location>
        <begin position="14"/>
        <end position="38"/>
    </location>
</feature>
<organism evidence="2 3">
    <name type="scientific">Actinomycetospora chibensis</name>
    <dbReference type="NCBI Taxonomy" id="663606"/>
    <lineage>
        <taxon>Bacteria</taxon>
        <taxon>Bacillati</taxon>
        <taxon>Actinomycetota</taxon>
        <taxon>Actinomycetes</taxon>
        <taxon>Pseudonocardiales</taxon>
        <taxon>Pseudonocardiaceae</taxon>
        <taxon>Actinomycetospora</taxon>
    </lineage>
</organism>
<protein>
    <submittedName>
        <fullName evidence="2">Uncharacterized protein</fullName>
    </submittedName>
</protein>
<dbReference type="Proteomes" id="UP001595909">
    <property type="component" value="Unassembled WGS sequence"/>
</dbReference>
<evidence type="ECO:0000313" key="3">
    <source>
        <dbReference type="Proteomes" id="UP001595909"/>
    </source>
</evidence>